<feature type="transmembrane region" description="Helical" evidence="6">
    <location>
        <begin position="371"/>
        <end position="392"/>
    </location>
</feature>
<reference evidence="7" key="1">
    <citation type="journal article" date="2021" name="Nat. Commun.">
        <title>Genomic analyses provide insights into spinach domestication and the genetic basis of agronomic traits.</title>
        <authorList>
            <person name="Cai X."/>
            <person name="Sun X."/>
            <person name="Xu C."/>
            <person name="Sun H."/>
            <person name="Wang X."/>
            <person name="Ge C."/>
            <person name="Zhang Z."/>
            <person name="Wang Q."/>
            <person name="Fei Z."/>
            <person name="Jiao C."/>
            <person name="Wang Q."/>
        </authorList>
    </citation>
    <scope>NUCLEOTIDE SEQUENCE [LARGE SCALE GENOMIC DNA]</scope>
    <source>
        <strain evidence="7">cv. Varoflay</strain>
    </source>
</reference>
<keyword evidence="3 6" id="KW-0812">Transmembrane</keyword>
<dbReference type="Proteomes" id="UP000813463">
    <property type="component" value="Chromosome 5"/>
</dbReference>
<feature type="transmembrane region" description="Helical" evidence="6">
    <location>
        <begin position="67"/>
        <end position="88"/>
    </location>
</feature>
<evidence type="ECO:0000313" key="8">
    <source>
        <dbReference type="RefSeq" id="XP_021854338.2"/>
    </source>
</evidence>
<dbReference type="InterPro" id="IPR045069">
    <property type="entry name" value="MATE_euk"/>
</dbReference>
<keyword evidence="4 6" id="KW-1133">Transmembrane helix</keyword>
<evidence type="ECO:0000256" key="6">
    <source>
        <dbReference type="RuleBase" id="RU004914"/>
    </source>
</evidence>
<accession>A0A9R0IRR2</accession>
<dbReference type="Pfam" id="PF01554">
    <property type="entry name" value="MatE"/>
    <property type="match status" value="2"/>
</dbReference>
<organism evidence="7 8">
    <name type="scientific">Spinacia oleracea</name>
    <name type="common">Spinach</name>
    <dbReference type="NCBI Taxonomy" id="3562"/>
    <lineage>
        <taxon>Eukaryota</taxon>
        <taxon>Viridiplantae</taxon>
        <taxon>Streptophyta</taxon>
        <taxon>Embryophyta</taxon>
        <taxon>Tracheophyta</taxon>
        <taxon>Spermatophyta</taxon>
        <taxon>Magnoliopsida</taxon>
        <taxon>eudicotyledons</taxon>
        <taxon>Gunneridae</taxon>
        <taxon>Pentapetalae</taxon>
        <taxon>Caryophyllales</taxon>
        <taxon>Chenopodiaceae</taxon>
        <taxon>Chenopodioideae</taxon>
        <taxon>Anserineae</taxon>
        <taxon>Spinacia</taxon>
    </lineage>
</organism>
<dbReference type="AlphaFoldDB" id="A0A9R0IRR2"/>
<reference evidence="8" key="2">
    <citation type="submission" date="2025-08" db="UniProtKB">
        <authorList>
            <consortium name="RefSeq"/>
        </authorList>
    </citation>
    <scope>IDENTIFICATION</scope>
    <source>
        <tissue evidence="8">Leaf</tissue>
    </source>
</reference>
<dbReference type="CDD" id="cd13132">
    <property type="entry name" value="MATE_eukaryotic"/>
    <property type="match status" value="1"/>
</dbReference>
<protein>
    <recommendedName>
        <fullName evidence="6">Protein DETOXIFICATION</fullName>
    </recommendedName>
    <alternativeName>
        <fullName evidence="6">Multidrug and toxic compound extrusion protein</fullName>
    </alternativeName>
</protein>
<feature type="transmembrane region" description="Helical" evidence="6">
    <location>
        <begin position="149"/>
        <end position="167"/>
    </location>
</feature>
<dbReference type="NCBIfam" id="TIGR00797">
    <property type="entry name" value="matE"/>
    <property type="match status" value="1"/>
</dbReference>
<dbReference type="KEGG" id="soe:110793745"/>
<evidence type="ECO:0000256" key="2">
    <source>
        <dbReference type="ARBA" id="ARBA00010199"/>
    </source>
</evidence>
<evidence type="ECO:0000256" key="1">
    <source>
        <dbReference type="ARBA" id="ARBA00004141"/>
    </source>
</evidence>
<dbReference type="GeneID" id="110793745"/>
<name>A0A9R0IRR2_SPIOL</name>
<evidence type="ECO:0000256" key="4">
    <source>
        <dbReference type="ARBA" id="ARBA00022989"/>
    </source>
</evidence>
<feature type="transmembrane region" description="Helical" evidence="6">
    <location>
        <begin position="404"/>
        <end position="425"/>
    </location>
</feature>
<dbReference type="RefSeq" id="XP_021854338.2">
    <property type="nucleotide sequence ID" value="XM_021998646.2"/>
</dbReference>
<evidence type="ECO:0000256" key="5">
    <source>
        <dbReference type="ARBA" id="ARBA00023136"/>
    </source>
</evidence>
<feature type="transmembrane region" description="Helical" evidence="6">
    <location>
        <begin position="109"/>
        <end position="129"/>
    </location>
</feature>
<feature type="transmembrane region" description="Helical" evidence="6">
    <location>
        <begin position="328"/>
        <end position="351"/>
    </location>
</feature>
<dbReference type="GO" id="GO:0016020">
    <property type="term" value="C:membrane"/>
    <property type="evidence" value="ECO:0000318"/>
    <property type="project" value="GO_Central"/>
</dbReference>
<comment type="subcellular location">
    <subcellularLocation>
        <location evidence="1">Membrane</location>
        <topology evidence="1">Multi-pass membrane protein</topology>
    </subcellularLocation>
</comment>
<keyword evidence="7" id="KW-1185">Reference proteome</keyword>
<evidence type="ECO:0000313" key="7">
    <source>
        <dbReference type="Proteomes" id="UP000813463"/>
    </source>
</evidence>
<dbReference type="GO" id="GO:0022857">
    <property type="term" value="F:transmembrane transporter activity"/>
    <property type="evidence" value="ECO:0000318"/>
    <property type="project" value="GO_Central"/>
</dbReference>
<keyword evidence="5 6" id="KW-0472">Membrane</keyword>
<feature type="transmembrane region" description="Helical" evidence="6">
    <location>
        <begin position="179"/>
        <end position="198"/>
    </location>
</feature>
<dbReference type="GO" id="GO:0042910">
    <property type="term" value="F:xenobiotic transmembrane transporter activity"/>
    <property type="evidence" value="ECO:0007669"/>
    <property type="project" value="InterPro"/>
</dbReference>
<proteinExistence type="inferred from homology"/>
<dbReference type="PANTHER" id="PTHR11206">
    <property type="entry name" value="MULTIDRUG RESISTANCE PROTEIN"/>
    <property type="match status" value="1"/>
</dbReference>
<dbReference type="GO" id="GO:1990961">
    <property type="term" value="P:xenobiotic detoxification by transmembrane export across the plasma membrane"/>
    <property type="evidence" value="ECO:0007669"/>
    <property type="project" value="InterPro"/>
</dbReference>
<sequence>MEEGLLMKKEEKGRNDIKREVGWREIIAEMSWVAGPMVAVLVSQYLLQVVTLMMVGHLGALYLSSTALAVSLAAATGFSVLLGMASALETISGQSYGAQQYSKLGTQTYTAIFSLTLFSIPLCILWIYMGDILVFIGQDPCISHETGKFMIYLVPTLISYAVFQPLIRYFQSQTLIMPMLVSSCATLCLHIPICWALVFKSGLNNLGGAVAMGISNWLNAIFLALYMMFSSSCQPTRSPLSMEMFYGVAEFSRFAIPSAAMVCLEWWSFELVILLSGFLPNPELETSVLSVCLTTMQTLFEIPYGISAAASTKIANELGSGNPQAARIAARGVMVMGVANGLVVSSILFAVRRVFGYCFSKDKEVVDYVTTMAPLICVIVILDSTQAVLSGIARGCGWQHIGTYVNFGAYYLVGIPVAVALGFWMRMRGRGLWMGVMVGVLMQSVILCIITCFTNWEEEVRKARKRVAEESSRVSNGVYPTTGVGAGELIDDDVHLEG</sequence>
<gene>
    <name evidence="8" type="primary">LOC110793745</name>
</gene>
<evidence type="ECO:0000256" key="3">
    <source>
        <dbReference type="ARBA" id="ARBA00022692"/>
    </source>
</evidence>
<comment type="similarity">
    <text evidence="2 6">Belongs to the multi antimicrobial extrusion (MATE) (TC 2.A.66.1) family.</text>
</comment>
<dbReference type="InterPro" id="IPR002528">
    <property type="entry name" value="MATE_fam"/>
</dbReference>
<feature type="transmembrane region" description="Helical" evidence="6">
    <location>
        <begin position="210"/>
        <end position="229"/>
    </location>
</feature>
<dbReference type="GO" id="GO:0015297">
    <property type="term" value="F:antiporter activity"/>
    <property type="evidence" value="ECO:0007669"/>
    <property type="project" value="InterPro"/>
</dbReference>
<feature type="transmembrane region" description="Helical" evidence="6">
    <location>
        <begin position="431"/>
        <end position="456"/>
    </location>
</feature>
<feature type="transmembrane region" description="Helical" evidence="6">
    <location>
        <begin position="288"/>
        <end position="307"/>
    </location>
</feature>